<dbReference type="CDD" id="cd01949">
    <property type="entry name" value="GGDEF"/>
    <property type="match status" value="1"/>
</dbReference>
<reference evidence="4" key="2">
    <citation type="submission" date="2020-08" db="EMBL/GenBank/DDBJ databases">
        <authorList>
            <person name="Chen M."/>
            <person name="Teng W."/>
            <person name="Zhao L."/>
            <person name="Hu C."/>
            <person name="Zhou Y."/>
            <person name="Han B."/>
            <person name="Song L."/>
            <person name="Shu W."/>
        </authorList>
    </citation>
    <scope>NUCLEOTIDE SEQUENCE</scope>
    <source>
        <strain evidence="4">FACHB-1375</strain>
    </source>
</reference>
<accession>A0A926VKA3</accession>
<dbReference type="InterPro" id="IPR029787">
    <property type="entry name" value="Nucleotide_cyclase"/>
</dbReference>
<feature type="domain" description="Response regulatory" evidence="2">
    <location>
        <begin position="1"/>
        <end position="42"/>
    </location>
</feature>
<feature type="domain" description="GGDEF" evidence="3">
    <location>
        <begin position="82"/>
        <end position="216"/>
    </location>
</feature>
<dbReference type="PANTHER" id="PTHR45138:SF24">
    <property type="entry name" value="DIGUANYLATE CYCLASE DGCC-RELATED"/>
    <property type="match status" value="1"/>
</dbReference>
<dbReference type="GO" id="GO:0043709">
    <property type="term" value="P:cell adhesion involved in single-species biofilm formation"/>
    <property type="evidence" value="ECO:0007669"/>
    <property type="project" value="TreeGrafter"/>
</dbReference>
<dbReference type="AlphaFoldDB" id="A0A926VKA3"/>
<keyword evidence="5" id="KW-1185">Reference proteome</keyword>
<sequence>MLFLSSHTDAETIKRVFGVGADDYLYKPIIGSELIARIFNRIHRVRVLRSISETDILTGVLNRRKLMQDVQRFLGMCKRYGQTLSFAILNFDYFQEFNEQYGHAAGDMMLQRFGKLLLESFRSEDVVGRWADGKFAIGMYALNKESAAKRLSDLIACFQQSELDRPEARKLQIHFSVGVAQYPDDGSDLQSLYHNAGKALDLAKAMEGDRITCYDLPKNGV</sequence>
<dbReference type="Proteomes" id="UP000641646">
    <property type="component" value="Unassembled WGS sequence"/>
</dbReference>
<dbReference type="EMBL" id="JACJPW010000121">
    <property type="protein sequence ID" value="MBD2185441.1"/>
    <property type="molecule type" value="Genomic_DNA"/>
</dbReference>
<organism evidence="4 5">
    <name type="scientific">Aerosakkonema funiforme FACHB-1375</name>
    <dbReference type="NCBI Taxonomy" id="2949571"/>
    <lineage>
        <taxon>Bacteria</taxon>
        <taxon>Bacillati</taxon>
        <taxon>Cyanobacteriota</taxon>
        <taxon>Cyanophyceae</taxon>
        <taxon>Oscillatoriophycideae</taxon>
        <taxon>Aerosakkonematales</taxon>
        <taxon>Aerosakkonemataceae</taxon>
        <taxon>Aerosakkonema</taxon>
    </lineage>
</organism>
<dbReference type="SUPFAM" id="SSF52172">
    <property type="entry name" value="CheY-like"/>
    <property type="match status" value="1"/>
</dbReference>
<evidence type="ECO:0000259" key="2">
    <source>
        <dbReference type="PROSITE" id="PS50110"/>
    </source>
</evidence>
<comment type="caution">
    <text evidence="4">The sequence shown here is derived from an EMBL/GenBank/DDBJ whole genome shotgun (WGS) entry which is preliminary data.</text>
</comment>
<evidence type="ECO:0000313" key="4">
    <source>
        <dbReference type="EMBL" id="MBD2185441.1"/>
    </source>
</evidence>
<dbReference type="InterPro" id="IPR000160">
    <property type="entry name" value="GGDEF_dom"/>
</dbReference>
<dbReference type="NCBIfam" id="TIGR00254">
    <property type="entry name" value="GGDEF"/>
    <property type="match status" value="1"/>
</dbReference>
<dbReference type="PANTHER" id="PTHR45138">
    <property type="entry name" value="REGULATORY COMPONENTS OF SENSORY TRANSDUCTION SYSTEM"/>
    <property type="match status" value="1"/>
</dbReference>
<dbReference type="InterPro" id="IPR001789">
    <property type="entry name" value="Sig_transdc_resp-reg_receiver"/>
</dbReference>
<evidence type="ECO:0000313" key="5">
    <source>
        <dbReference type="Proteomes" id="UP000641646"/>
    </source>
</evidence>
<dbReference type="SMART" id="SM00267">
    <property type="entry name" value="GGDEF"/>
    <property type="match status" value="1"/>
</dbReference>
<dbReference type="Gene3D" id="3.30.70.270">
    <property type="match status" value="1"/>
</dbReference>
<evidence type="ECO:0000259" key="3">
    <source>
        <dbReference type="PROSITE" id="PS50887"/>
    </source>
</evidence>
<dbReference type="GO" id="GO:0000160">
    <property type="term" value="P:phosphorelay signal transduction system"/>
    <property type="evidence" value="ECO:0007669"/>
    <property type="project" value="InterPro"/>
</dbReference>
<dbReference type="Gene3D" id="3.40.50.2300">
    <property type="match status" value="1"/>
</dbReference>
<dbReference type="GO" id="GO:0052621">
    <property type="term" value="F:diguanylate cyclase activity"/>
    <property type="evidence" value="ECO:0007669"/>
    <property type="project" value="TreeGrafter"/>
</dbReference>
<dbReference type="GO" id="GO:0005886">
    <property type="term" value="C:plasma membrane"/>
    <property type="evidence" value="ECO:0007669"/>
    <property type="project" value="TreeGrafter"/>
</dbReference>
<dbReference type="InterPro" id="IPR043128">
    <property type="entry name" value="Rev_trsase/Diguanyl_cyclase"/>
</dbReference>
<dbReference type="PROSITE" id="PS50110">
    <property type="entry name" value="RESPONSE_REGULATORY"/>
    <property type="match status" value="1"/>
</dbReference>
<dbReference type="InterPro" id="IPR011006">
    <property type="entry name" value="CheY-like_superfamily"/>
</dbReference>
<dbReference type="InterPro" id="IPR050469">
    <property type="entry name" value="Diguanylate_Cyclase"/>
</dbReference>
<dbReference type="PROSITE" id="PS50887">
    <property type="entry name" value="GGDEF"/>
    <property type="match status" value="1"/>
</dbReference>
<gene>
    <name evidence="4" type="ORF">H6G03_30955</name>
</gene>
<reference evidence="4" key="1">
    <citation type="journal article" date="2015" name="ISME J.">
        <title>Draft Genome Sequence of Streptomyces incarnatus NRRL8089, which Produces the Nucleoside Antibiotic Sinefungin.</title>
        <authorList>
            <person name="Oshima K."/>
            <person name="Hattori M."/>
            <person name="Shimizu H."/>
            <person name="Fukuda K."/>
            <person name="Nemoto M."/>
            <person name="Inagaki K."/>
            <person name="Tamura T."/>
        </authorList>
    </citation>
    <scope>NUCLEOTIDE SEQUENCE</scope>
    <source>
        <strain evidence="4">FACHB-1375</strain>
    </source>
</reference>
<evidence type="ECO:0000256" key="1">
    <source>
        <dbReference type="PROSITE-ProRule" id="PRU00169"/>
    </source>
</evidence>
<dbReference type="GO" id="GO:1902201">
    <property type="term" value="P:negative regulation of bacterial-type flagellum-dependent cell motility"/>
    <property type="evidence" value="ECO:0007669"/>
    <property type="project" value="TreeGrafter"/>
</dbReference>
<comment type="caution">
    <text evidence="1">Lacks conserved residue(s) required for the propagation of feature annotation.</text>
</comment>
<dbReference type="Pfam" id="PF00990">
    <property type="entry name" value="GGDEF"/>
    <property type="match status" value="1"/>
</dbReference>
<proteinExistence type="predicted"/>
<name>A0A926VKA3_9CYAN</name>
<protein>
    <submittedName>
        <fullName evidence="4">Diguanylate cyclase</fullName>
    </submittedName>
</protein>
<dbReference type="SUPFAM" id="SSF55073">
    <property type="entry name" value="Nucleotide cyclase"/>
    <property type="match status" value="1"/>
</dbReference>